<dbReference type="PANTHER" id="PTHR30290:SF64">
    <property type="entry name" value="ABC TRANSPORTER PERIPLASMIC BINDING PROTEIN"/>
    <property type="match status" value="1"/>
</dbReference>
<reference evidence="6 7" key="2">
    <citation type="submission" date="2020-03" db="EMBL/GenBank/DDBJ databases">
        <title>Roseomonas stagni sp. nov., isolated from pond water in Japan.</title>
        <authorList>
            <person name="Furuhata K."/>
            <person name="Miyamoto H."/>
            <person name="Goto K."/>
        </authorList>
    </citation>
    <scope>NUCLEOTIDE SEQUENCE [LARGE SCALE GENOMIC DNA]</scope>
    <source>
        <strain evidence="6 7">PeD5</strain>
    </source>
</reference>
<keyword evidence="3 4" id="KW-0732">Signal</keyword>
<proteinExistence type="inferred from homology"/>
<keyword evidence="7" id="KW-1185">Reference proteome</keyword>
<comment type="caution">
    <text evidence="6">The sequence shown here is derived from an EMBL/GenBank/DDBJ whole genome shotgun (WGS) entry which is preliminary data.</text>
</comment>
<name>A0A6M1LMK1_9PROT</name>
<reference evidence="6 7" key="1">
    <citation type="submission" date="2020-02" db="EMBL/GenBank/DDBJ databases">
        <authorList>
            <person name="Kim H.M."/>
            <person name="Jeon C.O."/>
        </authorList>
    </citation>
    <scope>NUCLEOTIDE SEQUENCE [LARGE SCALE GENOMIC DNA]</scope>
    <source>
        <strain evidence="6 7">PeD5</strain>
    </source>
</reference>
<dbReference type="AlphaFoldDB" id="A0A6M1LMK1"/>
<dbReference type="InterPro" id="IPR039424">
    <property type="entry name" value="SBP_5"/>
</dbReference>
<evidence type="ECO:0000313" key="7">
    <source>
        <dbReference type="Proteomes" id="UP000475385"/>
    </source>
</evidence>
<comment type="similarity">
    <text evidence="2">Belongs to the bacterial solute-binding protein 5 family.</text>
</comment>
<dbReference type="GO" id="GO:0015833">
    <property type="term" value="P:peptide transport"/>
    <property type="evidence" value="ECO:0007669"/>
    <property type="project" value="TreeGrafter"/>
</dbReference>
<feature type="domain" description="Solute-binding protein family 5" evidence="5">
    <location>
        <begin position="102"/>
        <end position="489"/>
    </location>
</feature>
<sequence>MRMLRNCKYAGLLALLLLPQAAAARTDALAAHGTPALPPGFTHFPHVLPDAPQGCTLRMASAGTFDTLNPFTLRGRFVMGVWSWVNETLLIDSPEEPMAAYAHLAEAVEVDEAARRVRFTLREGARWHDGKPVTAEDVAFTVAVLARHGRPVHRTLLEHADPVVEDSRRVSLALPPGDARRGALRLGGIHVLPRHYWEGRDFGALTMQPPLGSGPYRVAAVEPGRRVAFARSQAWWGRESPTGRGRHNFDRIEVTYYRDRIAAFEGLMAGREDWMLEADARRWAVGYDLPPVRDGRVRQVEQPHWFITGMNGFAFNLRRPRFADARVREALTRLLDFEWANAALFHGAFRRSASFFENSDLAAREAPDADERALMAEFGSLFPPQAFDAAWQPPRSDGSGRDRAQLEAALALLAEAGWVPRESDGRLVNRETGEAFTVSVLAQSNAQQALVGVWFRALRRIGITPRFEVVDAATFAARTRAHDFDLAYRFTIPPEWPGREQVELWSSASALRPGGGNIGGVADPALDGLLDRLVAAEDRDALRTTARVLDRALQWRWLVVPGSYGPVRRLAVSDRIAPPPRWPAHAYGDDGWWCRGAGR</sequence>
<feature type="signal peptide" evidence="4">
    <location>
        <begin position="1"/>
        <end position="24"/>
    </location>
</feature>
<organism evidence="6 7">
    <name type="scientific">Falsiroseomonas algicola</name>
    <dbReference type="NCBI Taxonomy" id="2716930"/>
    <lineage>
        <taxon>Bacteria</taxon>
        <taxon>Pseudomonadati</taxon>
        <taxon>Pseudomonadota</taxon>
        <taxon>Alphaproteobacteria</taxon>
        <taxon>Acetobacterales</taxon>
        <taxon>Roseomonadaceae</taxon>
        <taxon>Falsiroseomonas</taxon>
    </lineage>
</organism>
<feature type="chain" id="PRO_5026706063" evidence="4">
    <location>
        <begin position="25"/>
        <end position="599"/>
    </location>
</feature>
<comment type="subcellular location">
    <subcellularLocation>
        <location evidence="1">Periplasm</location>
    </subcellularLocation>
</comment>
<dbReference type="GO" id="GO:0043190">
    <property type="term" value="C:ATP-binding cassette (ABC) transporter complex"/>
    <property type="evidence" value="ECO:0007669"/>
    <property type="project" value="InterPro"/>
</dbReference>
<dbReference type="SUPFAM" id="SSF53850">
    <property type="entry name" value="Periplasmic binding protein-like II"/>
    <property type="match status" value="1"/>
</dbReference>
<dbReference type="GO" id="GO:1904680">
    <property type="term" value="F:peptide transmembrane transporter activity"/>
    <property type="evidence" value="ECO:0007669"/>
    <property type="project" value="TreeGrafter"/>
</dbReference>
<gene>
    <name evidence="6" type="ORF">G3576_16320</name>
</gene>
<dbReference type="Gene3D" id="3.40.190.10">
    <property type="entry name" value="Periplasmic binding protein-like II"/>
    <property type="match status" value="1"/>
</dbReference>
<dbReference type="CDD" id="cd08497">
    <property type="entry name" value="MbnE-like"/>
    <property type="match status" value="1"/>
</dbReference>
<evidence type="ECO:0000256" key="2">
    <source>
        <dbReference type="ARBA" id="ARBA00005695"/>
    </source>
</evidence>
<evidence type="ECO:0000313" key="6">
    <source>
        <dbReference type="EMBL" id="NGM21590.1"/>
    </source>
</evidence>
<dbReference type="PIRSF" id="PIRSF002741">
    <property type="entry name" value="MppA"/>
    <property type="match status" value="1"/>
</dbReference>
<dbReference type="InterPro" id="IPR000914">
    <property type="entry name" value="SBP_5_dom"/>
</dbReference>
<dbReference type="EMBL" id="JAAIKB010000006">
    <property type="protein sequence ID" value="NGM21590.1"/>
    <property type="molecule type" value="Genomic_DNA"/>
</dbReference>
<evidence type="ECO:0000256" key="4">
    <source>
        <dbReference type="SAM" id="SignalP"/>
    </source>
</evidence>
<dbReference type="InterPro" id="IPR030678">
    <property type="entry name" value="Peptide/Ni-bd"/>
</dbReference>
<accession>A0A6M1LMK1</accession>
<evidence type="ECO:0000256" key="1">
    <source>
        <dbReference type="ARBA" id="ARBA00004418"/>
    </source>
</evidence>
<dbReference type="Proteomes" id="UP000475385">
    <property type="component" value="Unassembled WGS sequence"/>
</dbReference>
<dbReference type="PANTHER" id="PTHR30290">
    <property type="entry name" value="PERIPLASMIC BINDING COMPONENT OF ABC TRANSPORTER"/>
    <property type="match status" value="1"/>
</dbReference>
<dbReference type="Gene3D" id="3.10.105.10">
    <property type="entry name" value="Dipeptide-binding Protein, Domain 3"/>
    <property type="match status" value="1"/>
</dbReference>
<evidence type="ECO:0000259" key="5">
    <source>
        <dbReference type="Pfam" id="PF00496"/>
    </source>
</evidence>
<dbReference type="Pfam" id="PF00496">
    <property type="entry name" value="SBP_bac_5"/>
    <property type="match status" value="1"/>
</dbReference>
<dbReference type="GO" id="GO:0030288">
    <property type="term" value="C:outer membrane-bounded periplasmic space"/>
    <property type="evidence" value="ECO:0007669"/>
    <property type="project" value="TreeGrafter"/>
</dbReference>
<evidence type="ECO:0000256" key="3">
    <source>
        <dbReference type="ARBA" id="ARBA00022729"/>
    </source>
</evidence>
<dbReference type="GO" id="GO:0042884">
    <property type="term" value="P:microcin transport"/>
    <property type="evidence" value="ECO:0007669"/>
    <property type="project" value="TreeGrafter"/>
</dbReference>
<protein>
    <submittedName>
        <fullName evidence="6">ABC transporter substrate-binding protein</fullName>
    </submittedName>
</protein>
<dbReference type="RefSeq" id="WP_164695495.1">
    <property type="nucleotide sequence ID" value="NZ_JAAIKB010000006.1"/>
</dbReference>